<protein>
    <submittedName>
        <fullName evidence="2">Uncharacterized protein</fullName>
    </submittedName>
</protein>
<name>A0AAU6W0G3_9CAUD</name>
<reference evidence="2" key="1">
    <citation type="journal article" date="2024" name="J. Gen. Virol.">
        <title>Novel phages of Pseudomonas syringae unveil numerous potential auxiliary metabolic genes.</title>
        <authorList>
            <person name="Feltin C."/>
            <person name="Garneau J.R."/>
            <person name="Morris C.E."/>
            <person name="Berard A."/>
            <person name="Torres-Barcelo C."/>
        </authorList>
    </citation>
    <scope>NUCLEOTIDE SEQUENCE</scope>
</reference>
<accession>A0AAU6W0G3</accession>
<evidence type="ECO:0000313" key="2">
    <source>
        <dbReference type="EMBL" id="XAI70112.1"/>
    </source>
</evidence>
<organism evidence="2">
    <name type="scientific">Pseudomonas phage Nican01</name>
    <dbReference type="NCBI Taxonomy" id="3138540"/>
    <lineage>
        <taxon>Viruses</taxon>
        <taxon>Duplodnaviria</taxon>
        <taxon>Heunggongvirae</taxon>
        <taxon>Uroviricota</taxon>
        <taxon>Caudoviricetes</taxon>
        <taxon>Nickievirus</taxon>
    </lineage>
</organism>
<feature type="transmembrane region" description="Helical" evidence="1">
    <location>
        <begin position="40"/>
        <end position="58"/>
    </location>
</feature>
<keyword evidence="1" id="KW-0472">Membrane</keyword>
<keyword evidence="1" id="KW-0812">Transmembrane</keyword>
<sequence length="69" mass="7818">MWLAGFGWVVIFLITLYCLFATFGIFFGSLGLTGKVAGEFWFIAAFAAFFVWLSYYTWPFHVTLSLVAS</sequence>
<proteinExistence type="predicted"/>
<keyword evidence="1" id="KW-1133">Transmembrane helix</keyword>
<feature type="transmembrane region" description="Helical" evidence="1">
    <location>
        <begin position="6"/>
        <end position="28"/>
    </location>
</feature>
<dbReference type="EMBL" id="PP179318">
    <property type="protein sequence ID" value="XAI70112.1"/>
    <property type="molecule type" value="Genomic_DNA"/>
</dbReference>
<gene>
    <name evidence="2" type="ORF">Nican01_00099</name>
</gene>
<evidence type="ECO:0000256" key="1">
    <source>
        <dbReference type="SAM" id="Phobius"/>
    </source>
</evidence>